<reference evidence="1 2" key="1">
    <citation type="journal article" date="2017" name="ISME J.">
        <title>Energy and carbon metabolisms in a deep terrestrial subsurface fluid microbial community.</title>
        <authorList>
            <person name="Momper L."/>
            <person name="Jungbluth S.P."/>
            <person name="Lee M.D."/>
            <person name="Amend J.P."/>
        </authorList>
    </citation>
    <scope>NUCLEOTIDE SEQUENCE [LARGE SCALE GENOMIC DNA]</scope>
    <source>
        <strain evidence="1">SURF_46</strain>
    </source>
</reference>
<name>A0A3A4ZF18_UNCKA</name>
<evidence type="ECO:0000313" key="2">
    <source>
        <dbReference type="Proteomes" id="UP000265540"/>
    </source>
</evidence>
<sequence length="334" mass="36091">MTMRALYQDIYLFMHQVVGISTSGSFGVTDIGLNTNVFNLVPTAHPNLIAGQQISDVRKATGLSQKRTGSGYEFVQTLQQPSVTGVSVEMTTKNLGAWLWLFFQQGVSQGGAAVYKKTAVPYTDSDCEVWASIARVLDTGSQSHQVDGAVINQLAFSGVEGGVVSLTADFIGSAFSRIKDVDTITTAIPSEVPFLHQNCTVTLGGNTIRLQSFDLTLNNNAERRYYNSTTPQKIVLGDLSVSGTIVIPWTQTNYDRNNALADFIAGTDQLLTLTWGTASVNEVVIKVNMRFSGDPDILTDKQDLSLSLPFIGAYDGTNHAIEITCEDSVNRGIA</sequence>
<comment type="caution">
    <text evidence="1">The sequence shown here is derived from an EMBL/GenBank/DDBJ whole genome shotgun (WGS) entry which is preliminary data.</text>
</comment>
<dbReference type="AlphaFoldDB" id="A0A3A4ZF18"/>
<evidence type="ECO:0008006" key="3">
    <source>
        <dbReference type="Google" id="ProtNLM"/>
    </source>
</evidence>
<proteinExistence type="predicted"/>
<dbReference type="InterPro" id="IPR044000">
    <property type="entry name" value="Phage_tube_2"/>
</dbReference>
<evidence type="ECO:0000313" key="1">
    <source>
        <dbReference type="EMBL" id="RJR27774.1"/>
    </source>
</evidence>
<dbReference type="Pfam" id="PF18906">
    <property type="entry name" value="Phage_tube_2"/>
    <property type="match status" value="1"/>
</dbReference>
<dbReference type="Proteomes" id="UP000265540">
    <property type="component" value="Unassembled WGS sequence"/>
</dbReference>
<organism evidence="1 2">
    <name type="scientific">candidate division WWE3 bacterium</name>
    <dbReference type="NCBI Taxonomy" id="2053526"/>
    <lineage>
        <taxon>Bacteria</taxon>
        <taxon>Katanobacteria</taxon>
    </lineage>
</organism>
<dbReference type="EMBL" id="QZJF01000007">
    <property type="protein sequence ID" value="RJR27774.1"/>
    <property type="molecule type" value="Genomic_DNA"/>
</dbReference>
<accession>A0A3A4ZF18</accession>
<protein>
    <recommendedName>
        <fullName evidence="3">Phage tail protein</fullName>
    </recommendedName>
</protein>
<gene>
    <name evidence="1" type="ORF">C4561_01580</name>
</gene>